<reference evidence="2" key="1">
    <citation type="submission" date="2018-11" db="EMBL/GenBank/DDBJ databases">
        <authorList>
            <consortium name="Pathogen Informatics"/>
        </authorList>
    </citation>
    <scope>NUCLEOTIDE SEQUENCE</scope>
</reference>
<dbReference type="Proteomes" id="UP000784294">
    <property type="component" value="Unassembled WGS sequence"/>
</dbReference>
<proteinExistence type="predicted"/>
<name>A0A3S5A196_9PLAT</name>
<dbReference type="EMBL" id="CAAALY010071058">
    <property type="protein sequence ID" value="VEL24991.1"/>
    <property type="molecule type" value="Genomic_DNA"/>
</dbReference>
<evidence type="ECO:0000256" key="1">
    <source>
        <dbReference type="SAM" id="MobiDB-lite"/>
    </source>
</evidence>
<gene>
    <name evidence="2" type="ORF">PXEA_LOCUS18431</name>
</gene>
<evidence type="ECO:0000313" key="2">
    <source>
        <dbReference type="EMBL" id="VEL24991.1"/>
    </source>
</evidence>
<dbReference type="OrthoDB" id="5567124at2759"/>
<organism evidence="2 3">
    <name type="scientific">Protopolystoma xenopodis</name>
    <dbReference type="NCBI Taxonomy" id="117903"/>
    <lineage>
        <taxon>Eukaryota</taxon>
        <taxon>Metazoa</taxon>
        <taxon>Spiralia</taxon>
        <taxon>Lophotrochozoa</taxon>
        <taxon>Platyhelminthes</taxon>
        <taxon>Monogenea</taxon>
        <taxon>Polyopisthocotylea</taxon>
        <taxon>Polystomatidea</taxon>
        <taxon>Polystomatidae</taxon>
        <taxon>Protopolystoma</taxon>
    </lineage>
</organism>
<keyword evidence="3" id="KW-1185">Reference proteome</keyword>
<evidence type="ECO:0000313" key="3">
    <source>
        <dbReference type="Proteomes" id="UP000784294"/>
    </source>
</evidence>
<sequence>MTCHADGYPSPYIKFQLTSALLPLGPMRDEEREVLSRQRSSSSDIYGRNPGYQVDVEPTGLFPKHLSNLDMSKFDQEAGGLDPDMGARMFATDPSANYGHRSKVDVASSISANDRTYRQPDDSDRRMDEDQRNRLKRLRTNPDDIAALVALGTSAKHFNLLKDKYVLSGAKFHLLPNATPGVELLLTCSAWNRLPTSDSFLGMNHTKSEARFIIAGELVCILLDIPHHLFVPSK</sequence>
<feature type="region of interest" description="Disordered" evidence="1">
    <location>
        <begin position="100"/>
        <end position="130"/>
    </location>
</feature>
<feature type="compositionally biased region" description="Basic and acidic residues" evidence="1">
    <location>
        <begin position="115"/>
        <end position="130"/>
    </location>
</feature>
<accession>A0A3S5A196</accession>
<protein>
    <submittedName>
        <fullName evidence="2">Uncharacterized protein</fullName>
    </submittedName>
</protein>
<feature type="region of interest" description="Disordered" evidence="1">
    <location>
        <begin position="32"/>
        <end position="57"/>
    </location>
</feature>
<comment type="caution">
    <text evidence="2">The sequence shown here is derived from an EMBL/GenBank/DDBJ whole genome shotgun (WGS) entry which is preliminary data.</text>
</comment>
<dbReference type="AlphaFoldDB" id="A0A3S5A196"/>